<evidence type="ECO:0000313" key="1">
    <source>
        <dbReference type="EMBL" id="ETV94866.1"/>
    </source>
</evidence>
<dbReference type="RefSeq" id="XP_008876457.1">
    <property type="nucleotide sequence ID" value="XM_008878235.1"/>
</dbReference>
<dbReference type="AlphaFoldDB" id="A0A024TMM9"/>
<sequence>MVRSTVLGGNVRSGCGWIAAFRSAPRYTAVESHDNVATSHRRRLAVWYMLKSDRGVTARMMDQRLGRFISCEHGNNEARVDASVVRQYVDTVDDCAKNDGIKLIQNL</sequence>
<organism evidence="1">
    <name type="scientific">Aphanomyces invadans</name>
    <dbReference type="NCBI Taxonomy" id="157072"/>
    <lineage>
        <taxon>Eukaryota</taxon>
        <taxon>Sar</taxon>
        <taxon>Stramenopiles</taxon>
        <taxon>Oomycota</taxon>
        <taxon>Saprolegniomycetes</taxon>
        <taxon>Saprolegniales</taxon>
        <taxon>Verrucalvaceae</taxon>
        <taxon>Aphanomyces</taxon>
    </lineage>
</organism>
<gene>
    <name evidence="1" type="ORF">H310_11526</name>
</gene>
<protein>
    <submittedName>
        <fullName evidence="1">Uncharacterized protein</fullName>
    </submittedName>
</protein>
<name>A0A024TMM9_9STRA</name>
<dbReference type="VEuPathDB" id="FungiDB:H310_11526"/>
<accession>A0A024TMM9</accession>
<dbReference type="EMBL" id="KI913983">
    <property type="protein sequence ID" value="ETV94866.1"/>
    <property type="molecule type" value="Genomic_DNA"/>
</dbReference>
<proteinExistence type="predicted"/>
<reference evidence="1" key="1">
    <citation type="submission" date="2013-12" db="EMBL/GenBank/DDBJ databases">
        <title>The Genome Sequence of Aphanomyces invadans NJM9701.</title>
        <authorList>
            <consortium name="The Broad Institute Genomics Platform"/>
            <person name="Russ C."/>
            <person name="Tyler B."/>
            <person name="van West P."/>
            <person name="Dieguez-Uribeondo J."/>
            <person name="Young S.K."/>
            <person name="Zeng Q."/>
            <person name="Gargeya S."/>
            <person name="Fitzgerald M."/>
            <person name="Abouelleil A."/>
            <person name="Alvarado L."/>
            <person name="Chapman S.B."/>
            <person name="Gainer-Dewar J."/>
            <person name="Goldberg J."/>
            <person name="Griggs A."/>
            <person name="Gujja S."/>
            <person name="Hansen M."/>
            <person name="Howarth C."/>
            <person name="Imamovic A."/>
            <person name="Ireland A."/>
            <person name="Larimer J."/>
            <person name="McCowan C."/>
            <person name="Murphy C."/>
            <person name="Pearson M."/>
            <person name="Poon T.W."/>
            <person name="Priest M."/>
            <person name="Roberts A."/>
            <person name="Saif S."/>
            <person name="Shea T."/>
            <person name="Sykes S."/>
            <person name="Wortman J."/>
            <person name="Nusbaum C."/>
            <person name="Birren B."/>
        </authorList>
    </citation>
    <scope>NUCLEOTIDE SEQUENCE [LARGE SCALE GENOMIC DNA]</scope>
    <source>
        <strain evidence="1">NJM9701</strain>
    </source>
</reference>
<dbReference type="GeneID" id="20088576"/>